<dbReference type="Proteomes" id="UP000267096">
    <property type="component" value="Unassembled WGS sequence"/>
</dbReference>
<reference evidence="2 3" key="2">
    <citation type="submission" date="2018-11" db="EMBL/GenBank/DDBJ databases">
        <authorList>
            <consortium name="Pathogen Informatics"/>
        </authorList>
    </citation>
    <scope>NUCLEOTIDE SEQUENCE [LARGE SCALE GENOMIC DNA]</scope>
</reference>
<evidence type="ECO:0000313" key="4">
    <source>
        <dbReference type="WBParaSite" id="ASIM_0001744901-mRNA-1"/>
    </source>
</evidence>
<dbReference type="GO" id="GO:0005783">
    <property type="term" value="C:endoplasmic reticulum"/>
    <property type="evidence" value="ECO:0007669"/>
    <property type="project" value="TreeGrafter"/>
</dbReference>
<proteinExistence type="predicted"/>
<dbReference type="WBParaSite" id="ASIM_0001744901-mRNA-1">
    <property type="protein sequence ID" value="ASIM_0001744901-mRNA-1"/>
    <property type="gene ID" value="ASIM_0001744901"/>
</dbReference>
<dbReference type="EMBL" id="UYRR01033481">
    <property type="protein sequence ID" value="VDK58876.1"/>
    <property type="molecule type" value="Genomic_DNA"/>
</dbReference>
<name>A0A0M3K907_ANISI</name>
<organism evidence="4">
    <name type="scientific">Anisakis simplex</name>
    <name type="common">Herring worm</name>
    <dbReference type="NCBI Taxonomy" id="6269"/>
    <lineage>
        <taxon>Eukaryota</taxon>
        <taxon>Metazoa</taxon>
        <taxon>Ecdysozoa</taxon>
        <taxon>Nematoda</taxon>
        <taxon>Chromadorea</taxon>
        <taxon>Rhabditida</taxon>
        <taxon>Spirurina</taxon>
        <taxon>Ascaridomorpha</taxon>
        <taxon>Ascaridoidea</taxon>
        <taxon>Anisakidae</taxon>
        <taxon>Anisakis</taxon>
        <taxon>Anisakis simplex complex</taxon>
    </lineage>
</organism>
<sequence length="187" mass="22188">MSGAVRDRLFHAMLVRMALSYTRHVPRFGRRFIEFFVLLIAILLLCLMIYVHIIFNRNDSRCLSDLIDKWPRDGVLRVEVISDLHKFYAYQDRAFERWNNEQKNSTEFSLKRILQEGPKALPKELRKGGGGGSRFFYLYHFGFYAYQYRYNGQYGGLALLASTFFILVGIYYLFVIIYCSVIVIYYY</sequence>
<dbReference type="GO" id="GO:1904294">
    <property type="term" value="P:positive regulation of ERAD pathway"/>
    <property type="evidence" value="ECO:0007669"/>
    <property type="project" value="TreeGrafter"/>
</dbReference>
<dbReference type="Pfam" id="PF09746">
    <property type="entry name" value="Membralin"/>
    <property type="match status" value="1"/>
</dbReference>
<dbReference type="GO" id="GO:0034976">
    <property type="term" value="P:response to endoplasmic reticulum stress"/>
    <property type="evidence" value="ECO:0007669"/>
    <property type="project" value="TreeGrafter"/>
</dbReference>
<evidence type="ECO:0000256" key="1">
    <source>
        <dbReference type="SAM" id="Phobius"/>
    </source>
</evidence>
<dbReference type="InterPro" id="IPR019144">
    <property type="entry name" value="Membralin"/>
</dbReference>
<evidence type="ECO:0000313" key="2">
    <source>
        <dbReference type="EMBL" id="VDK58876.1"/>
    </source>
</evidence>
<dbReference type="PANTHER" id="PTHR21650:SF4">
    <property type="entry name" value="MEMBRALIN"/>
    <property type="match status" value="1"/>
</dbReference>
<evidence type="ECO:0000313" key="3">
    <source>
        <dbReference type="Proteomes" id="UP000267096"/>
    </source>
</evidence>
<keyword evidence="1" id="KW-1133">Transmembrane helix</keyword>
<feature type="transmembrane region" description="Helical" evidence="1">
    <location>
        <begin position="157"/>
        <end position="186"/>
    </location>
</feature>
<keyword evidence="3" id="KW-1185">Reference proteome</keyword>
<feature type="transmembrane region" description="Helical" evidence="1">
    <location>
        <begin position="35"/>
        <end position="55"/>
    </location>
</feature>
<dbReference type="PANTHER" id="PTHR21650">
    <property type="entry name" value="MEMBRALIN/KINETOCHORE PROTEIN NUF2"/>
    <property type="match status" value="1"/>
</dbReference>
<accession>A0A0M3K907</accession>
<gene>
    <name evidence="2" type="ORF">ASIM_LOCUS16855</name>
</gene>
<dbReference type="OrthoDB" id="6779347at2759"/>
<keyword evidence="1" id="KW-0472">Membrane</keyword>
<protein>
    <submittedName>
        <fullName evidence="4">Membralin (inferred by orthology to a human protein)</fullName>
    </submittedName>
</protein>
<dbReference type="AlphaFoldDB" id="A0A0M3K907"/>
<reference evidence="4" key="1">
    <citation type="submission" date="2017-02" db="UniProtKB">
        <authorList>
            <consortium name="WormBaseParasite"/>
        </authorList>
    </citation>
    <scope>IDENTIFICATION</scope>
</reference>
<keyword evidence="1" id="KW-0812">Transmembrane</keyword>